<reference evidence="7 8" key="1">
    <citation type="submission" date="2019-11" db="EMBL/GenBank/DDBJ databases">
        <title>Whole genome sequence of Oryza granulata.</title>
        <authorList>
            <person name="Li W."/>
        </authorList>
    </citation>
    <scope>NUCLEOTIDE SEQUENCE [LARGE SCALE GENOMIC DNA]</scope>
    <source>
        <strain evidence="8">cv. Menghai</strain>
        <tissue evidence="7">Leaf</tissue>
    </source>
</reference>
<dbReference type="InterPro" id="IPR036093">
    <property type="entry name" value="NAC_dom_sf"/>
</dbReference>
<dbReference type="Proteomes" id="UP000479710">
    <property type="component" value="Unassembled WGS sequence"/>
</dbReference>
<dbReference type="InterPro" id="IPR003441">
    <property type="entry name" value="NAC-dom"/>
</dbReference>
<dbReference type="SUPFAM" id="SSF101941">
    <property type="entry name" value="NAC domain"/>
    <property type="match status" value="1"/>
</dbReference>
<proteinExistence type="predicted"/>
<keyword evidence="1" id="KW-0805">Transcription regulation</keyword>
<feature type="domain" description="NAC" evidence="6">
    <location>
        <begin position="1"/>
        <end position="131"/>
    </location>
</feature>
<keyword evidence="4" id="KW-0539">Nucleus</keyword>
<feature type="compositionally biased region" description="Low complexity" evidence="5">
    <location>
        <begin position="224"/>
        <end position="241"/>
    </location>
</feature>
<keyword evidence="3" id="KW-0804">Transcription</keyword>
<feature type="region of interest" description="Disordered" evidence="5">
    <location>
        <begin position="157"/>
        <end position="203"/>
    </location>
</feature>
<evidence type="ECO:0000313" key="8">
    <source>
        <dbReference type="Proteomes" id="UP000479710"/>
    </source>
</evidence>
<dbReference type="OrthoDB" id="729519at2759"/>
<dbReference type="AlphaFoldDB" id="A0A6G1D9X4"/>
<evidence type="ECO:0000259" key="6">
    <source>
        <dbReference type="PROSITE" id="PS51005"/>
    </source>
</evidence>
<dbReference type="PROSITE" id="PS51005">
    <property type="entry name" value="NAC"/>
    <property type="match status" value="1"/>
</dbReference>
<comment type="caution">
    <text evidence="7">The sequence shown here is derived from an EMBL/GenBank/DDBJ whole genome shotgun (WGS) entry which is preliminary data.</text>
</comment>
<protein>
    <recommendedName>
        <fullName evidence="6">NAC domain-containing protein</fullName>
    </recommendedName>
</protein>
<keyword evidence="2" id="KW-0238">DNA-binding</keyword>
<keyword evidence="8" id="KW-1185">Reference proteome</keyword>
<evidence type="ECO:0000313" key="7">
    <source>
        <dbReference type="EMBL" id="KAF0908934.1"/>
    </source>
</evidence>
<feature type="region of interest" description="Disordered" evidence="5">
    <location>
        <begin position="224"/>
        <end position="261"/>
    </location>
</feature>
<organism evidence="7 8">
    <name type="scientific">Oryza meyeriana var. granulata</name>
    <dbReference type="NCBI Taxonomy" id="110450"/>
    <lineage>
        <taxon>Eukaryota</taxon>
        <taxon>Viridiplantae</taxon>
        <taxon>Streptophyta</taxon>
        <taxon>Embryophyta</taxon>
        <taxon>Tracheophyta</taxon>
        <taxon>Spermatophyta</taxon>
        <taxon>Magnoliopsida</taxon>
        <taxon>Liliopsida</taxon>
        <taxon>Poales</taxon>
        <taxon>Poaceae</taxon>
        <taxon>BOP clade</taxon>
        <taxon>Oryzoideae</taxon>
        <taxon>Oryzeae</taxon>
        <taxon>Oryzinae</taxon>
        <taxon>Oryza</taxon>
        <taxon>Oryza meyeriana</taxon>
    </lineage>
</organism>
<dbReference type="EMBL" id="SPHZ02000007">
    <property type="protein sequence ID" value="KAF0908934.1"/>
    <property type="molecule type" value="Genomic_DNA"/>
</dbReference>
<name>A0A6G1D9X4_9ORYZ</name>
<dbReference type="GO" id="GO:0003677">
    <property type="term" value="F:DNA binding"/>
    <property type="evidence" value="ECO:0007669"/>
    <property type="project" value="UniProtKB-KW"/>
</dbReference>
<dbReference type="PANTHER" id="PTHR31719">
    <property type="entry name" value="NAC TRANSCRIPTION FACTOR 56"/>
    <property type="match status" value="1"/>
</dbReference>
<dbReference type="GO" id="GO:0006355">
    <property type="term" value="P:regulation of DNA-templated transcription"/>
    <property type="evidence" value="ECO:0007669"/>
    <property type="project" value="InterPro"/>
</dbReference>
<dbReference type="Gene3D" id="2.170.150.80">
    <property type="entry name" value="NAC domain"/>
    <property type="match status" value="1"/>
</dbReference>
<evidence type="ECO:0000256" key="2">
    <source>
        <dbReference type="ARBA" id="ARBA00023125"/>
    </source>
</evidence>
<evidence type="ECO:0000256" key="1">
    <source>
        <dbReference type="ARBA" id="ARBA00023015"/>
    </source>
</evidence>
<dbReference type="PANTHER" id="PTHR31719:SF88">
    <property type="entry name" value="OS07G0272700 PROTEIN"/>
    <property type="match status" value="1"/>
</dbReference>
<accession>A0A6G1D9X4</accession>
<evidence type="ECO:0000256" key="5">
    <source>
        <dbReference type="SAM" id="MobiDB-lite"/>
    </source>
</evidence>
<gene>
    <name evidence="7" type="ORF">E2562_030230</name>
</gene>
<sequence length="297" mass="32009">MAAAAGADGLPPGLRFDPSDDELVARYLLRRLKQKPLPLNDAKKGRGKRQKRTVAGGGFWQGQRMYVDGHKLNIPGDGDGGGLETVCRKYVLSFFTDGERGSTSWVMHEYAVTAPADLASSPLRLYRIRFTRTTMENAPRPDEPWQRPLCSRSAGLRRKEVDASGGAETALFDRPPPHPTPTAAVDCSEGADQNSTGVMGDDSSLLLPGLREFDMPHLFVPQAEEASASGGAAPAPSSLSSDNQKYSSSGIMDGEGPALSDFEFPESIDEVLSCIDLTTGDTNCFDFSMDELFDLAD</sequence>
<evidence type="ECO:0000256" key="3">
    <source>
        <dbReference type="ARBA" id="ARBA00023163"/>
    </source>
</evidence>
<evidence type="ECO:0000256" key="4">
    <source>
        <dbReference type="ARBA" id="ARBA00023242"/>
    </source>
</evidence>